<dbReference type="InterPro" id="IPR050374">
    <property type="entry name" value="RRT5_SRSF_SR"/>
</dbReference>
<dbReference type="InterPro" id="IPR035979">
    <property type="entry name" value="RBD_domain_sf"/>
</dbReference>
<dbReference type="SMART" id="SM00360">
    <property type="entry name" value="RRM"/>
    <property type="match status" value="2"/>
</dbReference>
<evidence type="ECO:0000256" key="1">
    <source>
        <dbReference type="ARBA" id="ARBA00022884"/>
    </source>
</evidence>
<dbReference type="AlphaFoldDB" id="A0AAW1S3N4"/>
<comment type="caution">
    <text evidence="5">The sequence shown here is derived from an EMBL/GenBank/DDBJ whole genome shotgun (WGS) entry which is preliminary data.</text>
</comment>
<dbReference type="CDD" id="cd00590">
    <property type="entry name" value="RRM_SF"/>
    <property type="match status" value="1"/>
</dbReference>
<dbReference type="PROSITE" id="PS50102">
    <property type="entry name" value="RRM"/>
    <property type="match status" value="2"/>
</dbReference>
<dbReference type="GO" id="GO:0005634">
    <property type="term" value="C:nucleus"/>
    <property type="evidence" value="ECO:0007669"/>
    <property type="project" value="TreeGrafter"/>
</dbReference>
<proteinExistence type="predicted"/>
<dbReference type="Proteomes" id="UP001438707">
    <property type="component" value="Unassembled WGS sequence"/>
</dbReference>
<feature type="region of interest" description="Disordered" evidence="3">
    <location>
        <begin position="110"/>
        <end position="164"/>
    </location>
</feature>
<feature type="domain" description="RRM" evidence="4">
    <location>
        <begin position="167"/>
        <end position="244"/>
    </location>
</feature>
<keyword evidence="1 2" id="KW-0694">RNA-binding</keyword>
<keyword evidence="6" id="KW-1185">Reference proteome</keyword>
<dbReference type="SUPFAM" id="SSF54928">
    <property type="entry name" value="RNA-binding domain, RBD"/>
    <property type="match status" value="2"/>
</dbReference>
<organism evidence="5 6">
    <name type="scientific">Apatococcus lobatus</name>
    <dbReference type="NCBI Taxonomy" id="904363"/>
    <lineage>
        <taxon>Eukaryota</taxon>
        <taxon>Viridiplantae</taxon>
        <taxon>Chlorophyta</taxon>
        <taxon>core chlorophytes</taxon>
        <taxon>Trebouxiophyceae</taxon>
        <taxon>Chlorellales</taxon>
        <taxon>Chlorellaceae</taxon>
        <taxon>Apatococcus</taxon>
    </lineage>
</organism>
<dbReference type="EMBL" id="JALJOS010000004">
    <property type="protein sequence ID" value="KAK9840457.1"/>
    <property type="molecule type" value="Genomic_DNA"/>
</dbReference>
<evidence type="ECO:0000256" key="2">
    <source>
        <dbReference type="PROSITE-ProRule" id="PRU00176"/>
    </source>
</evidence>
<feature type="domain" description="RRM" evidence="4">
    <location>
        <begin position="28"/>
        <end position="105"/>
    </location>
</feature>
<evidence type="ECO:0000256" key="3">
    <source>
        <dbReference type="SAM" id="MobiDB-lite"/>
    </source>
</evidence>
<feature type="compositionally biased region" description="Basic and acidic residues" evidence="3">
    <location>
        <begin position="110"/>
        <end position="123"/>
    </location>
</feature>
<dbReference type="Gene3D" id="3.30.70.330">
    <property type="match status" value="2"/>
</dbReference>
<dbReference type="GO" id="GO:0005737">
    <property type="term" value="C:cytoplasm"/>
    <property type="evidence" value="ECO:0007669"/>
    <property type="project" value="TreeGrafter"/>
</dbReference>
<dbReference type="GO" id="GO:1990904">
    <property type="term" value="C:ribonucleoprotein complex"/>
    <property type="evidence" value="ECO:0007669"/>
    <property type="project" value="TreeGrafter"/>
</dbReference>
<dbReference type="InterPro" id="IPR012677">
    <property type="entry name" value="Nucleotide-bd_a/b_plait_sf"/>
</dbReference>
<protein>
    <recommendedName>
        <fullName evidence="4">RRM domain-containing protein</fullName>
    </recommendedName>
</protein>
<sequence length="245" mass="27622">MAEPQQATAPEEEQLTPAEEQHLMRIGKRCYVGNLAWKTSWQDLKDTFRECGSVVYANVMRDDTGRSKGWGIVEFESPEEAVKAVESFNGTELAGRKILVREDREDRDVKNYNRENGIEREAPRPNAGRSGGRGGRGRGRDAGSSQQYNSRPPQRAVQEGEEESSGLQVVVQGIPWKYTWRELKPLFEECGPIARADVAFGRDGRSRGYGTVRFETNDAAQKAIEDFNGYELEGRTLTVRLDRYA</sequence>
<evidence type="ECO:0000259" key="4">
    <source>
        <dbReference type="PROSITE" id="PS50102"/>
    </source>
</evidence>
<name>A0AAW1S3N4_9CHLO</name>
<dbReference type="Pfam" id="PF00076">
    <property type="entry name" value="RRM_1"/>
    <property type="match status" value="2"/>
</dbReference>
<dbReference type="InterPro" id="IPR000504">
    <property type="entry name" value="RRM_dom"/>
</dbReference>
<reference evidence="5 6" key="1">
    <citation type="journal article" date="2024" name="Nat. Commun.">
        <title>Phylogenomics reveals the evolutionary origins of lichenization in chlorophyte algae.</title>
        <authorList>
            <person name="Puginier C."/>
            <person name="Libourel C."/>
            <person name="Otte J."/>
            <person name="Skaloud P."/>
            <person name="Haon M."/>
            <person name="Grisel S."/>
            <person name="Petersen M."/>
            <person name="Berrin J.G."/>
            <person name="Delaux P.M."/>
            <person name="Dal Grande F."/>
            <person name="Keller J."/>
        </authorList>
    </citation>
    <scope>NUCLEOTIDE SEQUENCE [LARGE SCALE GENOMIC DNA]</scope>
    <source>
        <strain evidence="5 6">SAG 2145</strain>
    </source>
</reference>
<dbReference type="FunFam" id="3.30.70.330:FF:000034">
    <property type="entry name" value="heterogeneous nuclear ribonucleoprotein M isoform X1"/>
    <property type="match status" value="2"/>
</dbReference>
<dbReference type="PANTHER" id="PTHR23003">
    <property type="entry name" value="RNA RECOGNITION MOTIF RRM DOMAIN CONTAINING PROTEIN"/>
    <property type="match status" value="1"/>
</dbReference>
<dbReference type="GO" id="GO:0003729">
    <property type="term" value="F:mRNA binding"/>
    <property type="evidence" value="ECO:0007669"/>
    <property type="project" value="TreeGrafter"/>
</dbReference>
<evidence type="ECO:0000313" key="5">
    <source>
        <dbReference type="EMBL" id="KAK9840457.1"/>
    </source>
</evidence>
<gene>
    <name evidence="5" type="ORF">WJX74_010136</name>
</gene>
<accession>A0AAW1S3N4</accession>
<evidence type="ECO:0000313" key="6">
    <source>
        <dbReference type="Proteomes" id="UP001438707"/>
    </source>
</evidence>